<comment type="similarity">
    <text evidence="2 9">Belongs to the eukaryotic GSH synthase family.</text>
</comment>
<keyword evidence="7 9" id="KW-0067">ATP-binding</keyword>
<dbReference type="PIRSF" id="PIRSF001558">
    <property type="entry name" value="GSHase"/>
    <property type="match status" value="1"/>
</dbReference>
<dbReference type="Gene3D" id="3.30.1490.50">
    <property type="match status" value="1"/>
</dbReference>
<dbReference type="InterPro" id="IPR016185">
    <property type="entry name" value="PreATP-grasp_dom_sf"/>
</dbReference>
<keyword evidence="15" id="KW-1185">Reference proteome</keyword>
<evidence type="ECO:0000256" key="5">
    <source>
        <dbReference type="ARBA" id="ARBA00022723"/>
    </source>
</evidence>
<dbReference type="SUPFAM" id="SSF56059">
    <property type="entry name" value="Glutathione synthetase ATP-binding domain-like"/>
    <property type="match status" value="1"/>
</dbReference>
<dbReference type="InterPro" id="IPR037013">
    <property type="entry name" value="GSH-S_sub-bd_sf"/>
</dbReference>
<accession>A0AAE0WK51</accession>
<dbReference type="InterPro" id="IPR014042">
    <property type="entry name" value="Glutathione_synthase_a-hlx"/>
</dbReference>
<evidence type="ECO:0000256" key="1">
    <source>
        <dbReference type="ARBA" id="ARBA00004965"/>
    </source>
</evidence>
<keyword evidence="4 9" id="KW-0317">Glutathione biosynthesis</keyword>
<proteinExistence type="inferred from homology"/>
<dbReference type="InterPro" id="IPR014709">
    <property type="entry name" value="Glutathione_synthase_C_euk"/>
</dbReference>
<evidence type="ECO:0000313" key="14">
    <source>
        <dbReference type="EMBL" id="KAK3673203.1"/>
    </source>
</evidence>
<dbReference type="SUPFAM" id="SSF52440">
    <property type="entry name" value="PreATP-grasp domain"/>
    <property type="match status" value="1"/>
</dbReference>
<dbReference type="InterPro" id="IPR014049">
    <property type="entry name" value="Glutathione_synthase_N_euk"/>
</dbReference>
<organism evidence="14 15">
    <name type="scientific">Recurvomyces mirabilis</name>
    <dbReference type="NCBI Taxonomy" id="574656"/>
    <lineage>
        <taxon>Eukaryota</taxon>
        <taxon>Fungi</taxon>
        <taxon>Dikarya</taxon>
        <taxon>Ascomycota</taxon>
        <taxon>Pezizomycotina</taxon>
        <taxon>Dothideomycetes</taxon>
        <taxon>Dothideomycetidae</taxon>
        <taxon>Mycosphaerellales</taxon>
        <taxon>Teratosphaeriaceae</taxon>
        <taxon>Recurvomyces</taxon>
    </lineage>
</organism>
<feature type="binding site" evidence="11">
    <location>
        <position position="433"/>
    </location>
    <ligand>
        <name>Mg(2+)</name>
        <dbReference type="ChEBI" id="CHEBI:18420"/>
    </ligand>
</feature>
<dbReference type="AlphaFoldDB" id="A0AAE0WK51"/>
<dbReference type="InterPro" id="IPR005615">
    <property type="entry name" value="Glutathione_synthase"/>
</dbReference>
<evidence type="ECO:0000256" key="12">
    <source>
        <dbReference type="SAM" id="MobiDB-lite"/>
    </source>
</evidence>
<comment type="catalytic activity">
    <reaction evidence="9">
        <text>gamma-L-glutamyl-L-cysteine + glycine + ATP = glutathione + ADP + phosphate + H(+)</text>
        <dbReference type="Rhea" id="RHEA:13557"/>
        <dbReference type="ChEBI" id="CHEBI:15378"/>
        <dbReference type="ChEBI" id="CHEBI:30616"/>
        <dbReference type="ChEBI" id="CHEBI:43474"/>
        <dbReference type="ChEBI" id="CHEBI:57305"/>
        <dbReference type="ChEBI" id="CHEBI:57925"/>
        <dbReference type="ChEBI" id="CHEBI:58173"/>
        <dbReference type="ChEBI" id="CHEBI:456216"/>
        <dbReference type="EC" id="6.3.2.3"/>
    </reaction>
</comment>
<dbReference type="GO" id="GO:0043295">
    <property type="term" value="F:glutathione binding"/>
    <property type="evidence" value="ECO:0007669"/>
    <property type="project" value="UniProtKB-UniRule"/>
</dbReference>
<feature type="domain" description="Glutathione synthase substrate-binding" evidence="13">
    <location>
        <begin position="257"/>
        <end position="362"/>
    </location>
</feature>
<dbReference type="GO" id="GO:0000287">
    <property type="term" value="F:magnesium ion binding"/>
    <property type="evidence" value="ECO:0007669"/>
    <property type="project" value="UniProtKB-UniRule"/>
</dbReference>
<dbReference type="PANTHER" id="PTHR11130">
    <property type="entry name" value="GLUTATHIONE SYNTHETASE"/>
    <property type="match status" value="1"/>
</dbReference>
<evidence type="ECO:0000259" key="13">
    <source>
        <dbReference type="Pfam" id="PF03199"/>
    </source>
</evidence>
<dbReference type="Pfam" id="PF03199">
    <property type="entry name" value="GSH_synthase"/>
    <property type="match status" value="1"/>
</dbReference>
<name>A0AAE0WK51_9PEZI</name>
<dbReference type="GO" id="GO:0005524">
    <property type="term" value="F:ATP binding"/>
    <property type="evidence" value="ECO:0007669"/>
    <property type="project" value="UniProtKB-UniRule"/>
</dbReference>
<dbReference type="EC" id="6.3.2.3" evidence="9"/>
<dbReference type="FunFam" id="3.30.1490.50:FF:000002">
    <property type="entry name" value="Glutathione synthetase"/>
    <property type="match status" value="1"/>
</dbReference>
<feature type="binding site" evidence="10">
    <location>
        <position position="489"/>
    </location>
    <ligand>
        <name>ATP</name>
        <dbReference type="ChEBI" id="CHEBI:30616"/>
    </ligand>
</feature>
<keyword evidence="6 9" id="KW-0547">Nucleotide-binding</keyword>
<evidence type="ECO:0000313" key="15">
    <source>
        <dbReference type="Proteomes" id="UP001274830"/>
    </source>
</evidence>
<reference evidence="14" key="1">
    <citation type="submission" date="2023-07" db="EMBL/GenBank/DDBJ databases">
        <title>Black Yeasts Isolated from many extreme environments.</title>
        <authorList>
            <person name="Coleine C."/>
            <person name="Stajich J.E."/>
            <person name="Selbmann L."/>
        </authorList>
    </citation>
    <scope>NUCLEOTIDE SEQUENCE</scope>
    <source>
        <strain evidence="14">CCFEE 5485</strain>
    </source>
</reference>
<protein>
    <recommendedName>
        <fullName evidence="9">Glutathione synthetase</fullName>
        <shortName evidence="9">GSH-S</shortName>
        <ecNumber evidence="9">6.3.2.3</ecNumber>
    </recommendedName>
</protein>
<dbReference type="InterPro" id="IPR004887">
    <property type="entry name" value="GSH_synth_subst-bd"/>
</dbReference>
<dbReference type="Proteomes" id="UP001274830">
    <property type="component" value="Unassembled WGS sequence"/>
</dbReference>
<feature type="binding site" evidence="10">
    <location>
        <position position="539"/>
    </location>
    <ligand>
        <name>ATP</name>
        <dbReference type="ChEBI" id="CHEBI:30616"/>
    </ligand>
</feature>
<evidence type="ECO:0000256" key="2">
    <source>
        <dbReference type="ARBA" id="ARBA00010385"/>
    </source>
</evidence>
<dbReference type="PANTHER" id="PTHR11130:SF0">
    <property type="entry name" value="GLUTATHIONE SYNTHETASE"/>
    <property type="match status" value="1"/>
</dbReference>
<comment type="pathway">
    <text evidence="1 9">Sulfur metabolism; glutathione biosynthesis; glutathione from L-cysteine and L-glutamate: step 2/2.</text>
</comment>
<keyword evidence="3 9" id="KW-0436">Ligase</keyword>
<dbReference type="EMBL" id="JAUTXT010000027">
    <property type="protein sequence ID" value="KAK3673203.1"/>
    <property type="molecule type" value="Genomic_DNA"/>
</dbReference>
<keyword evidence="5 9" id="KW-0479">Metal-binding</keyword>
<evidence type="ECO:0000256" key="10">
    <source>
        <dbReference type="PIRSR" id="PIRSR001558-1"/>
    </source>
</evidence>
<dbReference type="Pfam" id="PF03917">
    <property type="entry name" value="GSH_synth_ATP"/>
    <property type="match status" value="1"/>
</dbReference>
<dbReference type="GO" id="GO:0005829">
    <property type="term" value="C:cytosol"/>
    <property type="evidence" value="ECO:0007669"/>
    <property type="project" value="TreeGrafter"/>
</dbReference>
<evidence type="ECO:0000256" key="11">
    <source>
        <dbReference type="PIRSR" id="PIRSR001558-2"/>
    </source>
</evidence>
<dbReference type="Gene3D" id="1.10.1080.10">
    <property type="entry name" value="Glutathione Synthetase, Chain A, domain 3"/>
    <property type="match status" value="1"/>
</dbReference>
<comment type="cofactor">
    <cofactor evidence="9 11">
        <name>Mg(2+)</name>
        <dbReference type="ChEBI" id="CHEBI:18420"/>
    </cofactor>
    <text evidence="9 11">Binds 1 Mg(2+) ion per subunit.</text>
</comment>
<comment type="caution">
    <text evidence="14">The sequence shown here is derived from an EMBL/GenBank/DDBJ whole genome shotgun (WGS) entry which is preliminary data.</text>
</comment>
<feature type="region of interest" description="Disordered" evidence="12">
    <location>
        <begin position="1"/>
        <end position="28"/>
    </location>
</feature>
<sequence length="555" mass="61750">MATTQQYAPPPGLPPGMMGSHSDDDDEGIRDPAIAQVVSDIKDYQITHGNLLKIVRFEEPTRVPSTGVNISCKPTPFPRDMYDHAMALQQSMNELYIHALSDTNWLYSVLAPQIESEPEGVMVKLWGVYLKCLEAGPVQEMTCGIFRSDYMLQEEALRGEGVDGEAKVSLKQVEMNTFSCAGICHSQHAARMHRYFQERKSAEEAQDTGPSNTLPANSNISSIVSCLAMVHQSYLEQLRVGPTAATGARDEPIQHSTCVLVVVQPFNFNIADERPIDYGLWEDHKIPCYRCEWQEVLLRTRLGPHRELRYRPSSTAKAFEVSVVYYRAGYDLREYMDDAGVETRFTLETSRAIKCPDVLGHLIGFKSVQRALTEAGVAERFLLSEQARDHAGALRSTSMPMYALDDSVEGMRARAIAVDPARAKDFVLKPNLEGGGNNVFGEDIPEFLASIPDDEWRKFILMRLITPPARTTGVLITSEDVYEGPVVSELGVLGFAMWRCHGAGRGKGKAKEGISVETNIVHNEMVGWTFKSKPREVNEMSVVKGYGSFDCPMLV</sequence>
<feature type="binding site" evidence="10">
    <location>
        <position position="366"/>
    </location>
    <ligand>
        <name>ATP</name>
        <dbReference type="ChEBI" id="CHEBI:30616"/>
    </ligand>
</feature>
<evidence type="ECO:0000256" key="3">
    <source>
        <dbReference type="ARBA" id="ARBA00022598"/>
    </source>
</evidence>
<evidence type="ECO:0000256" key="9">
    <source>
        <dbReference type="PIRNR" id="PIRNR001558"/>
    </source>
</evidence>
<evidence type="ECO:0000256" key="8">
    <source>
        <dbReference type="ARBA" id="ARBA00022842"/>
    </source>
</evidence>
<feature type="binding site" evidence="10">
    <location>
        <position position="533"/>
    </location>
    <ligand>
        <name>ATP</name>
        <dbReference type="ChEBI" id="CHEBI:30616"/>
    </ligand>
</feature>
<dbReference type="Gene3D" id="3.40.50.1760">
    <property type="entry name" value="Glutathione synthase, substrate-binding domain superfamily, eukaryotic"/>
    <property type="match status" value="1"/>
</dbReference>
<evidence type="ECO:0000256" key="7">
    <source>
        <dbReference type="ARBA" id="ARBA00022840"/>
    </source>
</evidence>
<dbReference type="Gene3D" id="3.30.470.20">
    <property type="entry name" value="ATP-grasp fold, B domain"/>
    <property type="match status" value="1"/>
</dbReference>
<keyword evidence="8 9" id="KW-0460">Magnesium</keyword>
<evidence type="ECO:0000256" key="6">
    <source>
        <dbReference type="ARBA" id="ARBA00022741"/>
    </source>
</evidence>
<dbReference type="GO" id="GO:0004363">
    <property type="term" value="F:glutathione synthase activity"/>
    <property type="evidence" value="ECO:0007669"/>
    <property type="project" value="UniProtKB-UniRule"/>
</dbReference>
<feature type="binding site" evidence="10">
    <location>
        <begin position="429"/>
        <end position="438"/>
    </location>
    <ligand>
        <name>ATP</name>
        <dbReference type="ChEBI" id="CHEBI:30616"/>
    </ligand>
</feature>
<dbReference type="Gene3D" id="3.30.1490.80">
    <property type="match status" value="1"/>
</dbReference>
<gene>
    <name evidence="14" type="ORF">LTR78_007043</name>
</gene>
<evidence type="ECO:0000256" key="4">
    <source>
        <dbReference type="ARBA" id="ARBA00022684"/>
    </source>
</evidence>
<feature type="binding site" evidence="10">
    <location>
        <begin position="462"/>
        <end position="465"/>
    </location>
    <ligand>
        <name>ATP</name>
        <dbReference type="ChEBI" id="CHEBI:30616"/>
    </ligand>
</feature>